<dbReference type="KEGG" id="nte:NEUTE1DRAFT134177"/>
<gene>
    <name evidence="1" type="ORF">NEUTE1DRAFT_134177</name>
</gene>
<keyword evidence="2" id="KW-1185">Reference proteome</keyword>
<reference evidence="2" key="1">
    <citation type="journal article" date="2011" name="Genetics">
        <title>Massive changes in genome architecture accompany the transition to self-fertility in the filamentous fungus Neurospora tetrasperma.</title>
        <authorList>
            <person name="Ellison C.E."/>
            <person name="Stajich J.E."/>
            <person name="Jacobson D.J."/>
            <person name="Natvig D.O."/>
            <person name="Lapidus A."/>
            <person name="Foster B."/>
            <person name="Aerts A."/>
            <person name="Riley R."/>
            <person name="Lindquist E.A."/>
            <person name="Grigoriev I.V."/>
            <person name="Taylor J.W."/>
        </authorList>
    </citation>
    <scope>NUCLEOTIDE SEQUENCE [LARGE SCALE GENOMIC DNA]</scope>
    <source>
        <strain evidence="2">FGSC 2508 / P0657</strain>
    </source>
</reference>
<accession>F8MAJ1</accession>
<dbReference type="GeneID" id="20825821"/>
<dbReference type="RefSeq" id="XP_009847472.1">
    <property type="nucleotide sequence ID" value="XM_009849170.1"/>
</dbReference>
<dbReference type="VEuPathDB" id="FungiDB:NEUTE1DRAFT_134177"/>
<name>F8MAJ1_NEUT8</name>
<dbReference type="AlphaFoldDB" id="F8MAJ1"/>
<organism evidence="1 2">
    <name type="scientific">Neurospora tetrasperma (strain FGSC 2508 / ATCC MYA-4615 / P0657)</name>
    <dbReference type="NCBI Taxonomy" id="510951"/>
    <lineage>
        <taxon>Eukaryota</taxon>
        <taxon>Fungi</taxon>
        <taxon>Dikarya</taxon>
        <taxon>Ascomycota</taxon>
        <taxon>Pezizomycotina</taxon>
        <taxon>Sordariomycetes</taxon>
        <taxon>Sordariomycetidae</taxon>
        <taxon>Sordariales</taxon>
        <taxon>Sordariaceae</taxon>
        <taxon>Neurospora</taxon>
    </lineage>
</organism>
<protein>
    <submittedName>
        <fullName evidence="1">Uncharacterized protein</fullName>
    </submittedName>
</protein>
<dbReference type="OrthoDB" id="10654758at2759"/>
<dbReference type="Proteomes" id="UP000008065">
    <property type="component" value="Unassembled WGS sequence"/>
</dbReference>
<proteinExistence type="predicted"/>
<sequence length="171" mass="18985">MQQPIELDEDLALRELELKWSFQKGFHASVFAASEDPIAWQAHFDSCLAKAMAGPPPEKHDDKMLKSQGLAQYVIKGPAEFHVEVDGDSVLSTGGLGTCTLHVISSPRVMVDGLHDQRQDFVEEQCLLRQGGRGVLQQGLFQQVHRGVFKHLVWYFGSVSLRSMSIGEVVP</sequence>
<dbReference type="HOGENOM" id="CLU_1563302_0_0_1"/>
<evidence type="ECO:0000313" key="2">
    <source>
        <dbReference type="Proteomes" id="UP000008065"/>
    </source>
</evidence>
<evidence type="ECO:0000313" key="1">
    <source>
        <dbReference type="EMBL" id="EGO60112.1"/>
    </source>
</evidence>
<dbReference type="EMBL" id="GL891302">
    <property type="protein sequence ID" value="EGO60112.1"/>
    <property type="molecule type" value="Genomic_DNA"/>
</dbReference>